<proteinExistence type="predicted"/>
<feature type="transmembrane region" description="Helical" evidence="1">
    <location>
        <begin position="53"/>
        <end position="74"/>
    </location>
</feature>
<keyword evidence="1" id="KW-0472">Membrane</keyword>
<dbReference type="Proteomes" id="UP000008911">
    <property type="component" value="Segment"/>
</dbReference>
<dbReference type="GeneID" id="26131609"/>
<name>G3CAV4_APOV1</name>
<keyword evidence="1" id="KW-0812">Transmembrane</keyword>
<evidence type="ECO:0000313" key="3">
    <source>
        <dbReference type="Proteomes" id="UP000008911"/>
    </source>
</evidence>
<dbReference type="RefSeq" id="YP_009177663.1">
    <property type="nucleotide sequence ID" value="NC_028256.1"/>
</dbReference>
<protein>
    <submittedName>
        <fullName evidence="2">Uncharacterized protein</fullName>
    </submittedName>
</protein>
<evidence type="ECO:0000256" key="1">
    <source>
        <dbReference type="SAM" id="Phobius"/>
    </source>
</evidence>
<reference evidence="2 3" key="1">
    <citation type="journal article" date="2011" name="J. Bacteriol.">
        <title>Provirus Induction in Hyperthermophilic Archaea: Characterization of Aeropyrum pernix Spindle-Shaped Virus 1 and Aeropyrum pernix Ovoid Virus 1.</title>
        <authorList>
            <person name="Mochizuki T."/>
            <person name="Sako Y."/>
            <person name="Prangishvili D."/>
        </authorList>
    </citation>
    <scope>NUCLEOTIDE SEQUENCE [LARGE SCALE GENOMIC DNA]</scope>
</reference>
<keyword evidence="3" id="KW-1185">Reference proteome</keyword>
<organism evidence="2 3">
    <name type="scientific">Aeropyrum pernix ovoid virus 1</name>
    <name type="common">APOV1</name>
    <dbReference type="NCBI Taxonomy" id="1032474"/>
    <lineage>
        <taxon>Viruses</taxon>
        <taxon>Viruses incertae sedis</taxon>
        <taxon>Guttaviridae</taxon>
        <taxon>Betaguttavirus</taxon>
    </lineage>
</organism>
<dbReference type="EMBL" id="HE580237">
    <property type="protein sequence ID" value="CCD22153.1"/>
    <property type="molecule type" value="Genomic_DNA"/>
</dbReference>
<organismHost>
    <name type="scientific">Aeropyrum pernix</name>
    <dbReference type="NCBI Taxonomy" id="56636"/>
</organismHost>
<keyword evidence="1" id="KW-1133">Transmembrane helix</keyword>
<accession>G3CAV4</accession>
<evidence type="ECO:0000313" key="2">
    <source>
        <dbReference type="EMBL" id="CCD22153.1"/>
    </source>
</evidence>
<sequence>MIGRLRRALAGLRESIKHAATGFKARALAGVALALAVLGQTTTTDMTSIINQMLPIIMSLFALLIPLIFLMKIFDVIERVFRSFT</sequence>
<dbReference type="KEGG" id="vg:26131609"/>